<keyword evidence="2" id="KW-1185">Reference proteome</keyword>
<sequence length="73" mass="7886">MKGGGGDDVPETLDDLLTNIPGGLVVKSLKPEMSFGSTSFGSTADVDEQLECHINQELLLRLVLEQDLNMHSE</sequence>
<protein>
    <submittedName>
        <fullName evidence="1">Uncharacterized protein</fullName>
    </submittedName>
</protein>
<comment type="caution">
    <text evidence="1">The sequence shown here is derived from an EMBL/GenBank/DDBJ whole genome shotgun (WGS) entry which is preliminary data.</text>
</comment>
<dbReference type="AlphaFoldDB" id="A0AAN8YB33"/>
<dbReference type="EMBL" id="JBANQN010000006">
    <property type="protein sequence ID" value="KAK6786475.1"/>
    <property type="molecule type" value="Genomic_DNA"/>
</dbReference>
<dbReference type="Proteomes" id="UP001371456">
    <property type="component" value="Unassembled WGS sequence"/>
</dbReference>
<proteinExistence type="predicted"/>
<evidence type="ECO:0000313" key="2">
    <source>
        <dbReference type="Proteomes" id="UP001371456"/>
    </source>
</evidence>
<accession>A0AAN8YB33</accession>
<name>A0AAN8YB33_SOLBU</name>
<evidence type="ECO:0000313" key="1">
    <source>
        <dbReference type="EMBL" id="KAK6786475.1"/>
    </source>
</evidence>
<gene>
    <name evidence="1" type="ORF">RDI58_015000</name>
</gene>
<reference evidence="1 2" key="1">
    <citation type="submission" date="2024-02" db="EMBL/GenBank/DDBJ databases">
        <title>de novo genome assembly of Solanum bulbocastanum strain 11H21.</title>
        <authorList>
            <person name="Hosaka A.J."/>
        </authorList>
    </citation>
    <scope>NUCLEOTIDE SEQUENCE [LARGE SCALE GENOMIC DNA]</scope>
    <source>
        <tissue evidence="1">Young leaves</tissue>
    </source>
</reference>
<organism evidence="1 2">
    <name type="scientific">Solanum bulbocastanum</name>
    <name type="common">Wild potato</name>
    <dbReference type="NCBI Taxonomy" id="147425"/>
    <lineage>
        <taxon>Eukaryota</taxon>
        <taxon>Viridiplantae</taxon>
        <taxon>Streptophyta</taxon>
        <taxon>Embryophyta</taxon>
        <taxon>Tracheophyta</taxon>
        <taxon>Spermatophyta</taxon>
        <taxon>Magnoliopsida</taxon>
        <taxon>eudicotyledons</taxon>
        <taxon>Gunneridae</taxon>
        <taxon>Pentapetalae</taxon>
        <taxon>asterids</taxon>
        <taxon>lamiids</taxon>
        <taxon>Solanales</taxon>
        <taxon>Solanaceae</taxon>
        <taxon>Solanoideae</taxon>
        <taxon>Solaneae</taxon>
        <taxon>Solanum</taxon>
    </lineage>
</organism>